<feature type="chain" id="PRO_5019131446" evidence="4">
    <location>
        <begin position="19"/>
        <end position="410"/>
    </location>
</feature>
<dbReference type="GO" id="GO:0006006">
    <property type="term" value="P:glucose metabolic process"/>
    <property type="evidence" value="ECO:0007669"/>
    <property type="project" value="TreeGrafter"/>
</dbReference>
<organism evidence="5 6">
    <name type="scientific">Golovinomyces cichoracearum</name>
    <dbReference type="NCBI Taxonomy" id="62708"/>
    <lineage>
        <taxon>Eukaryota</taxon>
        <taxon>Fungi</taxon>
        <taxon>Dikarya</taxon>
        <taxon>Ascomycota</taxon>
        <taxon>Pezizomycotina</taxon>
        <taxon>Leotiomycetes</taxon>
        <taxon>Erysiphales</taxon>
        <taxon>Erysiphaceae</taxon>
        <taxon>Golovinomyces</taxon>
    </lineage>
</organism>
<evidence type="ECO:0000256" key="3">
    <source>
        <dbReference type="ARBA" id="ARBA00023277"/>
    </source>
</evidence>
<protein>
    <submittedName>
        <fullName evidence="5">Putative aldose 1-epimerase</fullName>
    </submittedName>
</protein>
<name>A0A420HIP2_9PEZI</name>
<evidence type="ECO:0000313" key="5">
    <source>
        <dbReference type="EMBL" id="RKF57346.1"/>
    </source>
</evidence>
<evidence type="ECO:0000256" key="1">
    <source>
        <dbReference type="ARBA" id="ARBA00006206"/>
    </source>
</evidence>
<sequence>MYSILMITAAAVFALCRASHYMPNGDSSHECSLGPDSNGKYTIQGPNIRASFVPYGASISNLYINDTHGIERDIVAGWDNASYYSIDRQHPHFGGVPGRYANRIKNSSFVIDGKKWSVQPNENPTVDHPDGVDTLHGGPNGWDWRNWTLVSLSENSITFTLTDSDGNGGFPGKVISYVTYTLGNMTWDFKMTALSTTNKTPIMLSSHTYWNLDGFANNETTTALNHTLWLPYAGQRVGTDTILVPTGDIIVNKQGDANDFWSTPKQMGADMASPIMLGNCGYGCTGYDTCFINNLRNLSLTENWSSNLLPVAQIQSSWSGIQLDVFTNQDAIQIYSCNGQNGSVTLKSTQGTPDERFIQQYGCIVLEPQDWIDGINHPNWGRKQIWGPEDDDIYTLEASYRFSLISKMAT</sequence>
<comment type="caution">
    <text evidence="5">The sequence shown here is derived from an EMBL/GenBank/DDBJ whole genome shotgun (WGS) entry which is preliminary data.</text>
</comment>
<dbReference type="InterPro" id="IPR014718">
    <property type="entry name" value="GH-type_carb-bd"/>
</dbReference>
<dbReference type="OrthoDB" id="274691at2759"/>
<accession>A0A420HIP2</accession>
<keyword evidence="4" id="KW-0732">Signal</keyword>
<dbReference type="PANTHER" id="PTHR10091">
    <property type="entry name" value="ALDOSE-1-EPIMERASE"/>
    <property type="match status" value="1"/>
</dbReference>
<gene>
    <name evidence="5" type="ORF">GcC1_190003</name>
</gene>
<dbReference type="EMBL" id="MCBR01019023">
    <property type="protein sequence ID" value="RKF57346.1"/>
    <property type="molecule type" value="Genomic_DNA"/>
</dbReference>
<dbReference type="CDD" id="cd09019">
    <property type="entry name" value="galactose_mutarotase_like"/>
    <property type="match status" value="1"/>
</dbReference>
<dbReference type="GO" id="GO:0030246">
    <property type="term" value="F:carbohydrate binding"/>
    <property type="evidence" value="ECO:0007669"/>
    <property type="project" value="InterPro"/>
</dbReference>
<dbReference type="Pfam" id="PF01263">
    <property type="entry name" value="Aldose_epim"/>
    <property type="match status" value="1"/>
</dbReference>
<evidence type="ECO:0000313" key="6">
    <source>
        <dbReference type="Proteomes" id="UP000285405"/>
    </source>
</evidence>
<evidence type="ECO:0000256" key="4">
    <source>
        <dbReference type="SAM" id="SignalP"/>
    </source>
</evidence>
<dbReference type="FunFam" id="2.70.98.10:FF:000014">
    <property type="entry name" value="Aldose 1-epimerase, putative"/>
    <property type="match status" value="1"/>
</dbReference>
<keyword evidence="3" id="KW-0119">Carbohydrate metabolism</keyword>
<dbReference type="AlphaFoldDB" id="A0A420HIP2"/>
<reference evidence="5 6" key="1">
    <citation type="journal article" date="2018" name="BMC Genomics">
        <title>Comparative genome analyses reveal sequence features reflecting distinct modes of host-adaptation between dicot and monocot powdery mildew.</title>
        <authorList>
            <person name="Wu Y."/>
            <person name="Ma X."/>
            <person name="Pan Z."/>
            <person name="Kale S.D."/>
            <person name="Song Y."/>
            <person name="King H."/>
            <person name="Zhang Q."/>
            <person name="Presley C."/>
            <person name="Deng X."/>
            <person name="Wei C.I."/>
            <person name="Xiao S."/>
        </authorList>
    </citation>
    <scope>NUCLEOTIDE SEQUENCE [LARGE SCALE GENOMIC DNA]</scope>
    <source>
        <strain evidence="5">UCSC1</strain>
    </source>
</reference>
<dbReference type="InterPro" id="IPR047215">
    <property type="entry name" value="Galactose_mutarotase-like"/>
</dbReference>
<dbReference type="SUPFAM" id="SSF74650">
    <property type="entry name" value="Galactose mutarotase-like"/>
    <property type="match status" value="1"/>
</dbReference>
<dbReference type="InterPro" id="IPR011013">
    <property type="entry name" value="Gal_mutarotase_sf_dom"/>
</dbReference>
<evidence type="ECO:0000256" key="2">
    <source>
        <dbReference type="ARBA" id="ARBA00023235"/>
    </source>
</evidence>
<dbReference type="Proteomes" id="UP000285405">
    <property type="component" value="Unassembled WGS sequence"/>
</dbReference>
<dbReference type="GO" id="GO:0004034">
    <property type="term" value="F:aldose 1-epimerase activity"/>
    <property type="evidence" value="ECO:0007669"/>
    <property type="project" value="TreeGrafter"/>
</dbReference>
<feature type="signal peptide" evidence="4">
    <location>
        <begin position="1"/>
        <end position="18"/>
    </location>
</feature>
<proteinExistence type="inferred from homology"/>
<dbReference type="GO" id="GO:0033499">
    <property type="term" value="P:galactose catabolic process via UDP-galactose, Leloir pathway"/>
    <property type="evidence" value="ECO:0007669"/>
    <property type="project" value="TreeGrafter"/>
</dbReference>
<dbReference type="PANTHER" id="PTHR10091:SF6">
    <property type="entry name" value="1-EPIMERASE, PUTATIVE (AFU_ORTHOLOGUE AFUA_3G13240)-RELATED"/>
    <property type="match status" value="1"/>
</dbReference>
<dbReference type="Gene3D" id="2.70.98.10">
    <property type="match status" value="1"/>
</dbReference>
<dbReference type="InterPro" id="IPR008183">
    <property type="entry name" value="Aldose_1/G6P_1-epimerase"/>
</dbReference>
<comment type="similarity">
    <text evidence="1">Belongs to the aldose epimerase family.</text>
</comment>
<keyword evidence="2" id="KW-0413">Isomerase</keyword>